<dbReference type="InterPro" id="IPR025777">
    <property type="entry name" value="GMPS_ATP_PPase_dom"/>
</dbReference>
<feature type="active site" description="Nucleophile" evidence="9">
    <location>
        <position position="84"/>
    </location>
</feature>
<gene>
    <name evidence="9 12" type="primary">guaA</name>
    <name evidence="12" type="ORF">K8I29_15915</name>
</gene>
<reference evidence="12" key="2">
    <citation type="submission" date="2021-08" db="EMBL/GenBank/DDBJ databases">
        <authorList>
            <person name="Dalcin Martins P."/>
        </authorList>
    </citation>
    <scope>NUCLEOTIDE SEQUENCE</scope>
    <source>
        <strain evidence="12">MAG_39</strain>
    </source>
</reference>
<keyword evidence="8 9" id="KW-0315">Glutamine amidotransferase</keyword>
<comment type="function">
    <text evidence="1 9">Catalyzes the synthesis of GMP from XMP.</text>
</comment>
<evidence type="ECO:0000256" key="7">
    <source>
        <dbReference type="ARBA" id="ARBA00022840"/>
    </source>
</evidence>
<dbReference type="InterPro" id="IPR004739">
    <property type="entry name" value="GMP_synth_GATase"/>
</dbReference>
<dbReference type="Proteomes" id="UP000705867">
    <property type="component" value="Unassembled WGS sequence"/>
</dbReference>
<dbReference type="PROSITE" id="PS51553">
    <property type="entry name" value="GMPS_ATP_PPASE"/>
    <property type="match status" value="1"/>
</dbReference>
<evidence type="ECO:0000313" key="12">
    <source>
        <dbReference type="EMBL" id="MBZ0157682.1"/>
    </source>
</evidence>
<dbReference type="PANTHER" id="PTHR11922">
    <property type="entry name" value="GMP SYNTHASE-RELATED"/>
    <property type="match status" value="1"/>
</dbReference>
<sequence>MMEDNNKILVLDFGSQYTQLIARRIREGKVYSEIFPFNASLEKIRAFNPRGIVLSGGPSSVYDSGAPLVDTEVFELGVPVLGICYGMQMMAHLLKGEVARATKREYGGAELIVDDDADLLWGVSQKTRVWMSHGDRIEILPEGFSIIGHTDNSPVAAMANRERRFYALQFHPEVAHTDEGTRILHNFVYTICGCKPTWEMASFIEWSMADIREKVGGKKVVCALSGGVDSSVVALLIHKAIGENLTCIFVDNGLLRKGEAEKVRKTFQDHFHVKLIHIDARRRFLDVLKGVTDPERKRKIIGNEFIAVFEEEAKKITDAEFLAQGTLYPDVIESVSFKGPSAVIKSHHNVGGLPEVMRLKLVEPLRELFKDEVRELGLELGLPQEICWRHPFPGPGLAIRCIGDITAEKLEVLRESDAVVLEEIKASGLYRTIWQAFAVILPIRSVGVMGDERTYDSVVAVRAVTSLDGMTADWAKIPYEVMERISSRIINEVKGVNRVVYDITSKPPGTIEWE</sequence>
<dbReference type="Pfam" id="PF00958">
    <property type="entry name" value="GMP_synt_C"/>
    <property type="match status" value="1"/>
</dbReference>
<evidence type="ECO:0000256" key="1">
    <source>
        <dbReference type="ARBA" id="ARBA00002332"/>
    </source>
</evidence>
<dbReference type="CDD" id="cd01997">
    <property type="entry name" value="GMP_synthase_C"/>
    <property type="match status" value="1"/>
</dbReference>
<dbReference type="GO" id="GO:0005829">
    <property type="term" value="C:cytosol"/>
    <property type="evidence" value="ECO:0007669"/>
    <property type="project" value="TreeGrafter"/>
</dbReference>
<dbReference type="EC" id="6.3.5.2" evidence="9"/>
<dbReference type="CDD" id="cd01742">
    <property type="entry name" value="GATase1_GMP_Synthase"/>
    <property type="match status" value="1"/>
</dbReference>
<evidence type="ECO:0000313" key="13">
    <source>
        <dbReference type="Proteomes" id="UP000705867"/>
    </source>
</evidence>
<dbReference type="InterPro" id="IPR029062">
    <property type="entry name" value="Class_I_gatase-like"/>
</dbReference>
<dbReference type="SUPFAM" id="SSF52402">
    <property type="entry name" value="Adenine nucleotide alpha hydrolases-like"/>
    <property type="match status" value="1"/>
</dbReference>
<comment type="pathway">
    <text evidence="2 9">Purine metabolism; GMP biosynthesis; GMP from XMP (L-Gln route): step 1/1.</text>
</comment>
<keyword evidence="3 9" id="KW-0436">Ligase</keyword>
<dbReference type="EMBL" id="JAIOIV010000126">
    <property type="protein sequence ID" value="MBZ0157682.1"/>
    <property type="molecule type" value="Genomic_DNA"/>
</dbReference>
<dbReference type="NCBIfam" id="TIGR00888">
    <property type="entry name" value="guaA_Nterm"/>
    <property type="match status" value="1"/>
</dbReference>
<dbReference type="HAMAP" id="MF_00344">
    <property type="entry name" value="GMP_synthase"/>
    <property type="match status" value="1"/>
</dbReference>
<evidence type="ECO:0000256" key="3">
    <source>
        <dbReference type="ARBA" id="ARBA00022598"/>
    </source>
</evidence>
<feature type="active site" evidence="9">
    <location>
        <position position="171"/>
    </location>
</feature>
<feature type="active site" evidence="9">
    <location>
        <position position="173"/>
    </location>
</feature>
<dbReference type="InterPro" id="IPR014729">
    <property type="entry name" value="Rossmann-like_a/b/a_fold"/>
</dbReference>
<proteinExistence type="inferred from homology"/>
<dbReference type="NCBIfam" id="TIGR00884">
    <property type="entry name" value="guaA_Cterm"/>
    <property type="match status" value="1"/>
</dbReference>
<dbReference type="InterPro" id="IPR022310">
    <property type="entry name" value="NAD/GMP_synthase"/>
</dbReference>
<dbReference type="Pfam" id="PF00117">
    <property type="entry name" value="GATase"/>
    <property type="match status" value="1"/>
</dbReference>
<dbReference type="FunFam" id="3.30.300.10:FF:000002">
    <property type="entry name" value="GMP synthase [glutamine-hydrolyzing]"/>
    <property type="match status" value="1"/>
</dbReference>
<dbReference type="PRINTS" id="PR00096">
    <property type="entry name" value="GATASE"/>
</dbReference>
<dbReference type="Pfam" id="PF02540">
    <property type="entry name" value="NAD_synthase"/>
    <property type="match status" value="1"/>
</dbReference>
<dbReference type="GO" id="GO:0003921">
    <property type="term" value="F:GMP synthase activity"/>
    <property type="evidence" value="ECO:0007669"/>
    <property type="project" value="InterPro"/>
</dbReference>
<evidence type="ECO:0000256" key="8">
    <source>
        <dbReference type="ARBA" id="ARBA00022962"/>
    </source>
</evidence>
<comment type="subunit">
    <text evidence="9">Homodimer.</text>
</comment>
<dbReference type="FunFam" id="3.40.50.620:FF:000001">
    <property type="entry name" value="GMP synthase [glutamine-hydrolyzing]"/>
    <property type="match status" value="1"/>
</dbReference>
<evidence type="ECO:0000259" key="11">
    <source>
        <dbReference type="PROSITE" id="PS51553"/>
    </source>
</evidence>
<dbReference type="PANTHER" id="PTHR11922:SF2">
    <property type="entry name" value="GMP SYNTHASE [GLUTAMINE-HYDROLYZING]"/>
    <property type="match status" value="1"/>
</dbReference>
<reference evidence="12" key="1">
    <citation type="journal article" date="2021" name="bioRxiv">
        <title>Unraveling nitrogen, sulfur and carbon metabolic pathways and microbial community transcriptional responses to substrate deprivation and toxicity stresses in a bioreactor mimicking anoxic brackish coastal sediment conditions.</title>
        <authorList>
            <person name="Martins P.D."/>
            <person name="Echeveste M.J."/>
            <person name="Arshad A."/>
            <person name="Kurth J."/>
            <person name="Ouboter H."/>
            <person name="Jetten M.S.M."/>
            <person name="Welte C.U."/>
        </authorList>
    </citation>
    <scope>NUCLEOTIDE SEQUENCE</scope>
    <source>
        <strain evidence="12">MAG_39</strain>
    </source>
</reference>
<dbReference type="PROSITE" id="PS51273">
    <property type="entry name" value="GATASE_TYPE_1"/>
    <property type="match status" value="1"/>
</dbReference>
<keyword evidence="6 9" id="KW-0658">Purine biosynthesis</keyword>
<evidence type="ECO:0000256" key="10">
    <source>
        <dbReference type="PROSITE-ProRule" id="PRU00886"/>
    </source>
</evidence>
<feature type="binding site" evidence="10">
    <location>
        <begin position="225"/>
        <end position="231"/>
    </location>
    <ligand>
        <name>ATP</name>
        <dbReference type="ChEBI" id="CHEBI:30616"/>
    </ligand>
</feature>
<dbReference type="SUPFAM" id="SSF54810">
    <property type="entry name" value="GMP synthetase C-terminal dimerisation domain"/>
    <property type="match status" value="1"/>
</dbReference>
<keyword evidence="5 9" id="KW-0332">GMP biosynthesis</keyword>
<name>A0A953M2C0_9BACT</name>
<evidence type="ECO:0000256" key="6">
    <source>
        <dbReference type="ARBA" id="ARBA00022755"/>
    </source>
</evidence>
<dbReference type="Gene3D" id="3.40.50.620">
    <property type="entry name" value="HUPs"/>
    <property type="match status" value="1"/>
</dbReference>
<evidence type="ECO:0000256" key="2">
    <source>
        <dbReference type="ARBA" id="ARBA00005153"/>
    </source>
</evidence>
<dbReference type="InterPro" id="IPR017926">
    <property type="entry name" value="GATASE"/>
</dbReference>
<dbReference type="GO" id="GO:0005524">
    <property type="term" value="F:ATP binding"/>
    <property type="evidence" value="ECO:0007669"/>
    <property type="project" value="UniProtKB-UniRule"/>
</dbReference>
<dbReference type="AlphaFoldDB" id="A0A953M2C0"/>
<dbReference type="SUPFAM" id="SSF52317">
    <property type="entry name" value="Class I glutamine amidotransferase-like"/>
    <property type="match status" value="1"/>
</dbReference>
<dbReference type="Gene3D" id="3.40.50.880">
    <property type="match status" value="1"/>
</dbReference>
<comment type="caution">
    <text evidence="12">The sequence shown here is derived from an EMBL/GenBank/DDBJ whole genome shotgun (WGS) entry which is preliminary data.</text>
</comment>
<evidence type="ECO:0000256" key="5">
    <source>
        <dbReference type="ARBA" id="ARBA00022749"/>
    </source>
</evidence>
<comment type="catalytic activity">
    <reaction evidence="9">
        <text>XMP + L-glutamine + ATP + H2O = GMP + L-glutamate + AMP + diphosphate + 2 H(+)</text>
        <dbReference type="Rhea" id="RHEA:11680"/>
        <dbReference type="ChEBI" id="CHEBI:15377"/>
        <dbReference type="ChEBI" id="CHEBI:15378"/>
        <dbReference type="ChEBI" id="CHEBI:29985"/>
        <dbReference type="ChEBI" id="CHEBI:30616"/>
        <dbReference type="ChEBI" id="CHEBI:33019"/>
        <dbReference type="ChEBI" id="CHEBI:57464"/>
        <dbReference type="ChEBI" id="CHEBI:58115"/>
        <dbReference type="ChEBI" id="CHEBI:58359"/>
        <dbReference type="ChEBI" id="CHEBI:456215"/>
        <dbReference type="EC" id="6.3.5.2"/>
    </reaction>
</comment>
<feature type="domain" description="GMPS ATP-PPase" evidence="11">
    <location>
        <begin position="198"/>
        <end position="389"/>
    </location>
</feature>
<dbReference type="Gene3D" id="3.30.300.10">
    <property type="match status" value="1"/>
</dbReference>
<protein>
    <recommendedName>
        <fullName evidence="9">GMP synthase [glutamine-hydrolyzing]</fullName>
        <ecNumber evidence="9">6.3.5.2</ecNumber>
    </recommendedName>
    <alternativeName>
        <fullName evidence="9">GMP synthetase</fullName>
    </alternativeName>
    <alternativeName>
        <fullName evidence="9">Glutamine amidotransferase</fullName>
    </alternativeName>
</protein>
<keyword evidence="4 9" id="KW-0547">Nucleotide-binding</keyword>
<dbReference type="NCBIfam" id="NF000848">
    <property type="entry name" value="PRK00074.1"/>
    <property type="match status" value="1"/>
</dbReference>
<dbReference type="InterPro" id="IPR001674">
    <property type="entry name" value="GMP_synth_C"/>
</dbReference>
<evidence type="ECO:0000256" key="9">
    <source>
        <dbReference type="HAMAP-Rule" id="MF_00344"/>
    </source>
</evidence>
<accession>A0A953M2C0</accession>
<keyword evidence="7 9" id="KW-0067">ATP-binding</keyword>
<dbReference type="FunFam" id="3.40.50.880:FF:000001">
    <property type="entry name" value="GMP synthase [glutamine-hydrolyzing]"/>
    <property type="match status" value="1"/>
</dbReference>
<dbReference type="PRINTS" id="PR00097">
    <property type="entry name" value="ANTSNTHASEII"/>
</dbReference>
<evidence type="ECO:0000256" key="4">
    <source>
        <dbReference type="ARBA" id="ARBA00022741"/>
    </source>
</evidence>
<organism evidence="12 13">
    <name type="scientific">Candidatus Nitrobium versatile</name>
    <dbReference type="NCBI Taxonomy" id="2884831"/>
    <lineage>
        <taxon>Bacteria</taxon>
        <taxon>Pseudomonadati</taxon>
        <taxon>Nitrospirota</taxon>
        <taxon>Nitrospiria</taxon>
        <taxon>Nitrospirales</taxon>
        <taxon>Nitrospiraceae</taxon>
        <taxon>Candidatus Nitrobium</taxon>
    </lineage>
</organism>
<dbReference type="InterPro" id="IPR022955">
    <property type="entry name" value="GMP_synthase"/>
</dbReference>